<dbReference type="Proteomes" id="UP000183245">
    <property type="component" value="Unassembled WGS sequence"/>
</dbReference>
<reference evidence="4 5" key="1">
    <citation type="journal article" date="2016" name="Environ. Microbiol.">
        <title>Genomic resolution of a cold subsurface aquifer community provides metabolic insights for novel microbes adapted to high CO concentrations.</title>
        <authorList>
            <person name="Probst A.J."/>
            <person name="Castelle C.J."/>
            <person name="Singh A."/>
            <person name="Brown C.T."/>
            <person name="Anantharaman K."/>
            <person name="Sharon I."/>
            <person name="Hug L.A."/>
            <person name="Burstein D."/>
            <person name="Emerson J.B."/>
            <person name="Thomas B.C."/>
            <person name="Banfield J.F."/>
        </authorList>
    </citation>
    <scope>NUCLEOTIDE SEQUENCE [LARGE SCALE GENOMIC DNA]</scope>
    <source>
        <strain evidence="4">CG2_30_54_11</strain>
    </source>
</reference>
<feature type="coiled-coil region" evidence="1">
    <location>
        <begin position="57"/>
        <end position="84"/>
    </location>
</feature>
<feature type="region of interest" description="Disordered" evidence="2">
    <location>
        <begin position="271"/>
        <end position="302"/>
    </location>
</feature>
<evidence type="ECO:0000313" key="4">
    <source>
        <dbReference type="EMBL" id="OIP99664.1"/>
    </source>
</evidence>
<feature type="compositionally biased region" description="Basic and acidic residues" evidence="2">
    <location>
        <begin position="293"/>
        <end position="302"/>
    </location>
</feature>
<name>A0A1J5J828_9BACT</name>
<evidence type="ECO:0000256" key="1">
    <source>
        <dbReference type="SAM" id="Coils"/>
    </source>
</evidence>
<organism evidence="4 5">
    <name type="scientific">Candidatus Wirthbacteria bacterium CG2_30_54_11</name>
    <dbReference type="NCBI Taxonomy" id="1817892"/>
    <lineage>
        <taxon>Bacteria</taxon>
        <taxon>Candidatus Wirthbacteria</taxon>
    </lineage>
</organism>
<evidence type="ECO:0000313" key="5">
    <source>
        <dbReference type="Proteomes" id="UP000183245"/>
    </source>
</evidence>
<keyword evidence="3" id="KW-1133">Transmembrane helix</keyword>
<proteinExistence type="predicted"/>
<keyword evidence="3" id="KW-0472">Membrane</keyword>
<gene>
    <name evidence="4" type="ORF">AUK40_00605</name>
</gene>
<dbReference type="STRING" id="1817892.AUK40_00605"/>
<keyword evidence="3" id="KW-0812">Transmembrane</keyword>
<feature type="compositionally biased region" description="Polar residues" evidence="2">
    <location>
        <begin position="280"/>
        <end position="292"/>
    </location>
</feature>
<keyword evidence="1" id="KW-0175">Coiled coil</keyword>
<feature type="region of interest" description="Disordered" evidence="2">
    <location>
        <begin position="238"/>
        <end position="257"/>
    </location>
</feature>
<evidence type="ECO:0000256" key="3">
    <source>
        <dbReference type="SAM" id="Phobius"/>
    </source>
</evidence>
<feature type="transmembrane region" description="Helical" evidence="3">
    <location>
        <begin position="12"/>
        <end position="29"/>
    </location>
</feature>
<protein>
    <submittedName>
        <fullName evidence="4">Uncharacterized protein</fullName>
    </submittedName>
</protein>
<comment type="caution">
    <text evidence="4">The sequence shown here is derived from an EMBL/GenBank/DDBJ whole genome shotgun (WGS) entry which is preliminary data.</text>
</comment>
<sequence length="302" mass="34550">MKKIKLLKTLYVDLLLLTMILIVVTPYLIRGGFSVFHEEVVEGSIITLLFMTGYAIYIFYNQAIARAETQIKEIEQNNTDLQGRIDETFRYIGELNVQISEIEEVFSAIKKYPENKKDFKQILEFLAEKILGIVPTPWVLLRIVDLGDESTVKEYCGVRAGVALLKHEIHNSALIKHQLPPELLSYTSGQDNLTIKAFCIFPEQKLTREQTIFLKAITNQLEMLFIVFTSPYTVHQGEEKRLRSEQPKQQQKQMPVKKPVPVLKKRGIFSFPHLSPKTEPISSSSKGTTNAARNEKTLSIDH</sequence>
<feature type="transmembrane region" description="Helical" evidence="3">
    <location>
        <begin position="41"/>
        <end position="60"/>
    </location>
</feature>
<accession>A0A1J5J828</accession>
<evidence type="ECO:0000256" key="2">
    <source>
        <dbReference type="SAM" id="MobiDB-lite"/>
    </source>
</evidence>
<dbReference type="AlphaFoldDB" id="A0A1J5J828"/>
<dbReference type="EMBL" id="MNZT01000011">
    <property type="protein sequence ID" value="OIP99664.1"/>
    <property type="molecule type" value="Genomic_DNA"/>
</dbReference>
<feature type="compositionally biased region" description="Low complexity" evidence="2">
    <location>
        <begin position="247"/>
        <end position="257"/>
    </location>
</feature>